<organism evidence="2 3">
    <name type="scientific">Streptomyces zagrosensis</name>
    <dbReference type="NCBI Taxonomy" id="1042984"/>
    <lineage>
        <taxon>Bacteria</taxon>
        <taxon>Bacillati</taxon>
        <taxon>Actinomycetota</taxon>
        <taxon>Actinomycetes</taxon>
        <taxon>Kitasatosporales</taxon>
        <taxon>Streptomycetaceae</taxon>
        <taxon>Streptomyces</taxon>
    </lineage>
</organism>
<accession>A0A7W9UWI7</accession>
<dbReference type="AlphaFoldDB" id="A0A7W9UWI7"/>
<protein>
    <submittedName>
        <fullName evidence="2">Uncharacterized protein</fullName>
    </submittedName>
</protein>
<evidence type="ECO:0000313" key="3">
    <source>
        <dbReference type="Proteomes" id="UP000588098"/>
    </source>
</evidence>
<feature type="region of interest" description="Disordered" evidence="1">
    <location>
        <begin position="1"/>
        <end position="33"/>
    </location>
</feature>
<keyword evidence="3" id="KW-1185">Reference proteome</keyword>
<gene>
    <name evidence="2" type="ORF">FHS42_000971</name>
</gene>
<feature type="compositionally biased region" description="Basic and acidic residues" evidence="1">
    <location>
        <begin position="24"/>
        <end position="33"/>
    </location>
</feature>
<name>A0A7W9UWI7_9ACTN</name>
<dbReference type="Proteomes" id="UP000588098">
    <property type="component" value="Unassembled WGS sequence"/>
</dbReference>
<evidence type="ECO:0000313" key="2">
    <source>
        <dbReference type="EMBL" id="MBB5933945.1"/>
    </source>
</evidence>
<proteinExistence type="predicted"/>
<dbReference type="EMBL" id="JACHJL010000002">
    <property type="protein sequence ID" value="MBB5933945.1"/>
    <property type="molecule type" value="Genomic_DNA"/>
</dbReference>
<reference evidence="2 3" key="1">
    <citation type="submission" date="2020-08" db="EMBL/GenBank/DDBJ databases">
        <title>Genomic Encyclopedia of Type Strains, Phase III (KMG-III): the genomes of soil and plant-associated and newly described type strains.</title>
        <authorList>
            <person name="Whitman W."/>
        </authorList>
    </citation>
    <scope>NUCLEOTIDE SEQUENCE [LARGE SCALE GENOMIC DNA]</scope>
    <source>
        <strain evidence="2 3">CECT 8305</strain>
    </source>
</reference>
<sequence length="33" mass="3581">MEGGDMFQFDTGLAMKSGMPDSAEVSKNRRSAE</sequence>
<comment type="caution">
    <text evidence="2">The sequence shown here is derived from an EMBL/GenBank/DDBJ whole genome shotgun (WGS) entry which is preliminary data.</text>
</comment>
<evidence type="ECO:0000256" key="1">
    <source>
        <dbReference type="SAM" id="MobiDB-lite"/>
    </source>
</evidence>